<keyword evidence="2" id="KW-0732">Signal</keyword>
<organism evidence="4 5">
    <name type="scientific">Thermopolyspora flexuosa</name>
    <dbReference type="NCBI Taxonomy" id="103836"/>
    <lineage>
        <taxon>Bacteria</taxon>
        <taxon>Bacillati</taxon>
        <taxon>Actinomycetota</taxon>
        <taxon>Actinomycetes</taxon>
        <taxon>Streptosporangiales</taxon>
        <taxon>Streptosporangiaceae</taxon>
        <taxon>Thermopolyspora</taxon>
    </lineage>
</organism>
<dbReference type="Proteomes" id="UP000319213">
    <property type="component" value="Unassembled WGS sequence"/>
</dbReference>
<evidence type="ECO:0000313" key="4">
    <source>
        <dbReference type="EMBL" id="TQM75649.1"/>
    </source>
</evidence>
<evidence type="ECO:0000256" key="2">
    <source>
        <dbReference type="SAM" id="SignalP"/>
    </source>
</evidence>
<dbReference type="Gene3D" id="1.10.530.10">
    <property type="match status" value="1"/>
</dbReference>
<feature type="signal peptide" evidence="2">
    <location>
        <begin position="1"/>
        <end position="31"/>
    </location>
</feature>
<dbReference type="CDD" id="cd13399">
    <property type="entry name" value="Slt35-like"/>
    <property type="match status" value="1"/>
</dbReference>
<dbReference type="AlphaFoldDB" id="A0A543IYJ1"/>
<evidence type="ECO:0000313" key="5">
    <source>
        <dbReference type="Proteomes" id="UP000319213"/>
    </source>
</evidence>
<protein>
    <submittedName>
        <fullName evidence="4">Transglycosylase-like protein with SLT domain</fullName>
    </submittedName>
</protein>
<dbReference type="RefSeq" id="WP_142259631.1">
    <property type="nucleotide sequence ID" value="NZ_BMPV01000001.1"/>
</dbReference>
<dbReference type="SUPFAM" id="SSF53955">
    <property type="entry name" value="Lysozyme-like"/>
    <property type="match status" value="1"/>
</dbReference>
<dbReference type="OrthoDB" id="9796191at2"/>
<feature type="region of interest" description="Disordered" evidence="1">
    <location>
        <begin position="44"/>
        <end position="83"/>
    </location>
</feature>
<feature type="domain" description="Transglycosylase SLT" evidence="3">
    <location>
        <begin position="195"/>
        <end position="267"/>
    </location>
</feature>
<comment type="caution">
    <text evidence="4">The sequence shown here is derived from an EMBL/GenBank/DDBJ whole genome shotgun (WGS) entry which is preliminary data.</text>
</comment>
<sequence>MGERPSRQRDLPLRRVLPVTLAVALAAGAGACGGTGNAADASAAERPAASAAPTASSGRGEARATADAAANADLPRPDEPIPRSAAGIARALRRTDTELRKAIDAWLRDGNPAKGRPPEPVVLHALYQQRIYRHLARNPRLAENVRRRLPSRLAASAQANVTATADLFALSRPVSGPIRFRVGEPEPADVLLRHFRRAERRFGVDWEVLAAIMLVETRFGRIRSPSSTGAQGPMQFMPRTWAAYGMGGNVHDARDAIMGAANYLRATGAPRDYDRALWWYNHSRRYVNAVKLHAREMKRDRRAYYAYYNWQVFVRTTKGDRRLSGPGL</sequence>
<name>A0A543IYJ1_9ACTN</name>
<dbReference type="InterPro" id="IPR023346">
    <property type="entry name" value="Lysozyme-like_dom_sf"/>
</dbReference>
<gene>
    <name evidence="4" type="ORF">FHX40_2361</name>
</gene>
<reference evidence="4 5" key="1">
    <citation type="submission" date="2019-06" db="EMBL/GenBank/DDBJ databases">
        <title>Sequencing the genomes of 1000 actinobacteria strains.</title>
        <authorList>
            <person name="Klenk H.-P."/>
        </authorList>
    </citation>
    <scope>NUCLEOTIDE SEQUENCE [LARGE SCALE GENOMIC DNA]</scope>
    <source>
        <strain evidence="4 5">DSM 43186</strain>
    </source>
</reference>
<dbReference type="Pfam" id="PF01464">
    <property type="entry name" value="SLT"/>
    <property type="match status" value="1"/>
</dbReference>
<proteinExistence type="predicted"/>
<accession>A0A543IYJ1</accession>
<dbReference type="PROSITE" id="PS51257">
    <property type="entry name" value="PROKAR_LIPOPROTEIN"/>
    <property type="match status" value="1"/>
</dbReference>
<evidence type="ECO:0000259" key="3">
    <source>
        <dbReference type="Pfam" id="PF01464"/>
    </source>
</evidence>
<keyword evidence="5" id="KW-1185">Reference proteome</keyword>
<feature type="chain" id="PRO_5039584170" evidence="2">
    <location>
        <begin position="32"/>
        <end position="328"/>
    </location>
</feature>
<dbReference type="InterPro" id="IPR008258">
    <property type="entry name" value="Transglycosylase_SLT_dom_1"/>
</dbReference>
<feature type="compositionally biased region" description="Low complexity" evidence="1">
    <location>
        <begin position="44"/>
        <end position="72"/>
    </location>
</feature>
<dbReference type="EMBL" id="VFPQ01000001">
    <property type="protein sequence ID" value="TQM75649.1"/>
    <property type="molecule type" value="Genomic_DNA"/>
</dbReference>
<evidence type="ECO:0000256" key="1">
    <source>
        <dbReference type="SAM" id="MobiDB-lite"/>
    </source>
</evidence>